<gene>
    <name evidence="2" type="ORF">CLV56_0566</name>
</gene>
<organism evidence="2 3">
    <name type="scientific">Mumia flava</name>
    <dbReference type="NCBI Taxonomy" id="1348852"/>
    <lineage>
        <taxon>Bacteria</taxon>
        <taxon>Bacillati</taxon>
        <taxon>Actinomycetota</taxon>
        <taxon>Actinomycetes</taxon>
        <taxon>Propionibacteriales</taxon>
        <taxon>Nocardioidaceae</taxon>
        <taxon>Mumia</taxon>
    </lineage>
</organism>
<protein>
    <submittedName>
        <fullName evidence="2">Uncharacterized protein</fullName>
    </submittedName>
</protein>
<dbReference type="EMBL" id="PGEZ01000001">
    <property type="protein sequence ID" value="PJJ56360.1"/>
    <property type="molecule type" value="Genomic_DNA"/>
</dbReference>
<feature type="transmembrane region" description="Helical" evidence="1">
    <location>
        <begin position="15"/>
        <end position="39"/>
    </location>
</feature>
<dbReference type="Proteomes" id="UP000230842">
    <property type="component" value="Unassembled WGS sequence"/>
</dbReference>
<keyword evidence="1" id="KW-0812">Transmembrane</keyword>
<dbReference type="AlphaFoldDB" id="A0A0B2BL05"/>
<proteinExistence type="predicted"/>
<name>A0A0B2BL05_9ACTN</name>
<accession>A0A0B2BL05</accession>
<keyword evidence="1" id="KW-0472">Membrane</keyword>
<comment type="caution">
    <text evidence="2">The sequence shown here is derived from an EMBL/GenBank/DDBJ whole genome shotgun (WGS) entry which is preliminary data.</text>
</comment>
<reference evidence="2 3" key="1">
    <citation type="submission" date="2017-11" db="EMBL/GenBank/DDBJ databases">
        <title>Genomic Encyclopedia of Archaeal and Bacterial Type Strains, Phase II (KMG-II): From Individual Species to Whole Genera.</title>
        <authorList>
            <person name="Goeker M."/>
        </authorList>
    </citation>
    <scope>NUCLEOTIDE SEQUENCE [LARGE SCALE GENOMIC DNA]</scope>
    <source>
        <strain evidence="2 3">DSM 27763</strain>
    </source>
</reference>
<sequence>MYATLWRLLPGPTPVRVLLALVLFLAAVALLFLVVFPALEPLLPLEQITLEPQTASGAQPR</sequence>
<keyword evidence="3" id="KW-1185">Reference proteome</keyword>
<evidence type="ECO:0000256" key="1">
    <source>
        <dbReference type="SAM" id="Phobius"/>
    </source>
</evidence>
<keyword evidence="1" id="KW-1133">Transmembrane helix</keyword>
<dbReference type="RefSeq" id="WP_039348680.1">
    <property type="nucleotide sequence ID" value="NZ_PGEZ01000001.1"/>
</dbReference>
<evidence type="ECO:0000313" key="2">
    <source>
        <dbReference type="EMBL" id="PJJ56360.1"/>
    </source>
</evidence>
<evidence type="ECO:0000313" key="3">
    <source>
        <dbReference type="Proteomes" id="UP000230842"/>
    </source>
</evidence>